<protein>
    <submittedName>
        <fullName evidence="7">LysR family transcriptional regulator</fullName>
    </submittedName>
</protein>
<name>A0A931MXT7_9HYPH</name>
<evidence type="ECO:0000256" key="1">
    <source>
        <dbReference type="ARBA" id="ARBA00009437"/>
    </source>
</evidence>
<sequence>MIDRKWLPLNALRAFDAVGRRLSFTAGAQSLNVTQSALSRHVSSLEELIGKRLLDRRPQGIVLTEAGAKLLPVVTKSFDRIEKVLNELKSDGVERPRVLKVHMPPTFLQRFGLPMLHEFRGEYPNVAVDVSSTYGNGMPARELDVAIIYDRPKISDAINDLLWMQRSTPVCSPALAERFRDRPLEELLNASELLHIRVEGQPADYHWAQFCRHNDVECVTARGITFDTLALAVQYAERGHGVVLADIDMFADEIAAGRLGVPTSLEYKDGFGYFLSLHPEDLDDPLIALFRHWVITRFAGIDRRPSAGRDEEPAGEPGSRPRGWTAV</sequence>
<evidence type="ECO:0000256" key="5">
    <source>
        <dbReference type="SAM" id="MobiDB-lite"/>
    </source>
</evidence>
<evidence type="ECO:0000259" key="6">
    <source>
        <dbReference type="PROSITE" id="PS50931"/>
    </source>
</evidence>
<dbReference type="Pfam" id="PF03466">
    <property type="entry name" value="LysR_substrate"/>
    <property type="match status" value="1"/>
</dbReference>
<keyword evidence="8" id="KW-1185">Reference proteome</keyword>
<dbReference type="SUPFAM" id="SSF46785">
    <property type="entry name" value="Winged helix' DNA-binding domain"/>
    <property type="match status" value="1"/>
</dbReference>
<dbReference type="Gene3D" id="3.40.190.10">
    <property type="entry name" value="Periplasmic binding protein-like II"/>
    <property type="match status" value="2"/>
</dbReference>
<keyword evidence="4" id="KW-0804">Transcription</keyword>
<dbReference type="InterPro" id="IPR005119">
    <property type="entry name" value="LysR_subst-bd"/>
</dbReference>
<feature type="region of interest" description="Disordered" evidence="5">
    <location>
        <begin position="305"/>
        <end position="327"/>
    </location>
</feature>
<dbReference type="AlphaFoldDB" id="A0A931MXT7"/>
<dbReference type="EMBL" id="JADZLT010000042">
    <property type="protein sequence ID" value="MBH0237325.1"/>
    <property type="molecule type" value="Genomic_DNA"/>
</dbReference>
<dbReference type="Proteomes" id="UP000631694">
    <property type="component" value="Unassembled WGS sequence"/>
</dbReference>
<evidence type="ECO:0000256" key="4">
    <source>
        <dbReference type="ARBA" id="ARBA00023163"/>
    </source>
</evidence>
<comment type="caution">
    <text evidence="7">The sequence shown here is derived from an EMBL/GenBank/DDBJ whole genome shotgun (WGS) entry which is preliminary data.</text>
</comment>
<feature type="domain" description="HTH lysR-type" evidence="6">
    <location>
        <begin position="7"/>
        <end position="64"/>
    </location>
</feature>
<dbReference type="GO" id="GO:0043565">
    <property type="term" value="F:sequence-specific DNA binding"/>
    <property type="evidence" value="ECO:0007669"/>
    <property type="project" value="TreeGrafter"/>
</dbReference>
<dbReference type="PROSITE" id="PS50931">
    <property type="entry name" value="HTH_LYSR"/>
    <property type="match status" value="1"/>
</dbReference>
<evidence type="ECO:0000256" key="2">
    <source>
        <dbReference type="ARBA" id="ARBA00023015"/>
    </source>
</evidence>
<evidence type="ECO:0000313" key="8">
    <source>
        <dbReference type="Proteomes" id="UP000631694"/>
    </source>
</evidence>
<dbReference type="GO" id="GO:0003700">
    <property type="term" value="F:DNA-binding transcription factor activity"/>
    <property type="evidence" value="ECO:0007669"/>
    <property type="project" value="InterPro"/>
</dbReference>
<dbReference type="PANTHER" id="PTHR30537">
    <property type="entry name" value="HTH-TYPE TRANSCRIPTIONAL REGULATOR"/>
    <property type="match status" value="1"/>
</dbReference>
<comment type="similarity">
    <text evidence="1">Belongs to the LysR transcriptional regulatory family.</text>
</comment>
<gene>
    <name evidence="7" type="ORF">I5731_05775</name>
</gene>
<dbReference type="PANTHER" id="PTHR30537:SF26">
    <property type="entry name" value="GLYCINE CLEAVAGE SYSTEM TRANSCRIPTIONAL ACTIVATOR"/>
    <property type="match status" value="1"/>
</dbReference>
<dbReference type="Gene3D" id="1.10.10.10">
    <property type="entry name" value="Winged helix-like DNA-binding domain superfamily/Winged helix DNA-binding domain"/>
    <property type="match status" value="1"/>
</dbReference>
<evidence type="ECO:0000313" key="7">
    <source>
        <dbReference type="EMBL" id="MBH0237325.1"/>
    </source>
</evidence>
<dbReference type="SUPFAM" id="SSF53850">
    <property type="entry name" value="Periplasmic binding protein-like II"/>
    <property type="match status" value="1"/>
</dbReference>
<dbReference type="RefSeq" id="WP_197310419.1">
    <property type="nucleotide sequence ID" value="NZ_JADZLT010000042.1"/>
</dbReference>
<reference evidence="7" key="1">
    <citation type="submission" date="2020-12" db="EMBL/GenBank/DDBJ databases">
        <title>Methylobrevis albus sp. nov., isolated from fresh water lack sediment.</title>
        <authorList>
            <person name="Zou Q."/>
        </authorList>
    </citation>
    <scope>NUCLEOTIDE SEQUENCE</scope>
    <source>
        <strain evidence="7">L22</strain>
    </source>
</reference>
<dbReference type="InterPro" id="IPR036388">
    <property type="entry name" value="WH-like_DNA-bd_sf"/>
</dbReference>
<dbReference type="Pfam" id="PF00126">
    <property type="entry name" value="HTH_1"/>
    <property type="match status" value="1"/>
</dbReference>
<organism evidence="7 8">
    <name type="scientific">Methylobrevis albus</name>
    <dbReference type="NCBI Taxonomy" id="2793297"/>
    <lineage>
        <taxon>Bacteria</taxon>
        <taxon>Pseudomonadati</taxon>
        <taxon>Pseudomonadota</taxon>
        <taxon>Alphaproteobacteria</taxon>
        <taxon>Hyphomicrobiales</taxon>
        <taxon>Pleomorphomonadaceae</taxon>
        <taxon>Methylobrevis</taxon>
    </lineage>
</organism>
<keyword evidence="2" id="KW-0805">Transcription regulation</keyword>
<dbReference type="GO" id="GO:0006351">
    <property type="term" value="P:DNA-templated transcription"/>
    <property type="evidence" value="ECO:0007669"/>
    <property type="project" value="TreeGrafter"/>
</dbReference>
<keyword evidence="3" id="KW-0238">DNA-binding</keyword>
<dbReference type="InterPro" id="IPR000847">
    <property type="entry name" value="LysR_HTH_N"/>
</dbReference>
<dbReference type="PRINTS" id="PR00039">
    <property type="entry name" value="HTHLYSR"/>
</dbReference>
<accession>A0A931MXT7</accession>
<evidence type="ECO:0000256" key="3">
    <source>
        <dbReference type="ARBA" id="ARBA00023125"/>
    </source>
</evidence>
<dbReference type="InterPro" id="IPR058163">
    <property type="entry name" value="LysR-type_TF_proteobact-type"/>
</dbReference>
<dbReference type="InterPro" id="IPR036390">
    <property type="entry name" value="WH_DNA-bd_sf"/>
</dbReference>
<proteinExistence type="inferred from homology"/>